<feature type="signal peptide" evidence="2">
    <location>
        <begin position="1"/>
        <end position="20"/>
    </location>
</feature>
<sequence length="398" mass="42849">MKRVGLGLLAALGVVSFTSQRLLAPDAPPSRLHEGVRAYHFAPWLLASPRPSVPSPRPPVQMAAAPPPPAHASSSLLTQGDAAGSLSRSTDVSARLSSSVAEPRPSRALRSWSGTTSNGDGPQATSAPSQLCVGRRLLHWNILDGGTSNHRLLGIGKVVRSGAYDVVTMNEMNGMSKGGLQQIGVKWGLPHVALLAKSPYRLGILSRHALKEVVRDISALFAHGLLCVRVLNVTLCLTHLNPHDVRRRQEEARSIVLRVPAAPQPFILVGDLNTLSPLDERTHERQALVHSINAGPYADALARKFLDRQRAHVDYSPMQTLLNGSLHDIGANGGETVPTSLNADKMHFTQLRLDYCLVNEALLNSCGGQHSIARAVVVRTQDAASLSDHYPLEITFRA</sequence>
<gene>
    <name evidence="4" type="ORF">AB1Y20_009584</name>
</gene>
<keyword evidence="2" id="KW-0732">Signal</keyword>
<feature type="region of interest" description="Disordered" evidence="1">
    <location>
        <begin position="52"/>
        <end position="128"/>
    </location>
</feature>
<dbReference type="Gene3D" id="3.60.10.10">
    <property type="entry name" value="Endonuclease/exonuclease/phosphatase"/>
    <property type="match status" value="1"/>
</dbReference>
<feature type="chain" id="PRO_5044201972" description="Endonuclease/exonuclease/phosphatase domain-containing protein" evidence="2">
    <location>
        <begin position="21"/>
        <end position="398"/>
    </location>
</feature>
<dbReference type="InterPro" id="IPR005135">
    <property type="entry name" value="Endo/exonuclease/phosphatase"/>
</dbReference>
<evidence type="ECO:0000313" key="4">
    <source>
        <dbReference type="EMBL" id="KAL1528226.1"/>
    </source>
</evidence>
<dbReference type="GO" id="GO:0003824">
    <property type="term" value="F:catalytic activity"/>
    <property type="evidence" value="ECO:0007669"/>
    <property type="project" value="InterPro"/>
</dbReference>
<dbReference type="Proteomes" id="UP001515480">
    <property type="component" value="Unassembled WGS sequence"/>
</dbReference>
<protein>
    <recommendedName>
        <fullName evidence="3">Endonuclease/exonuclease/phosphatase domain-containing protein</fullName>
    </recommendedName>
</protein>
<name>A0AB34K5I5_PRYPA</name>
<evidence type="ECO:0000259" key="3">
    <source>
        <dbReference type="Pfam" id="PF03372"/>
    </source>
</evidence>
<evidence type="ECO:0000313" key="5">
    <source>
        <dbReference type="Proteomes" id="UP001515480"/>
    </source>
</evidence>
<dbReference type="InterPro" id="IPR036691">
    <property type="entry name" value="Endo/exonu/phosph_ase_sf"/>
</dbReference>
<dbReference type="SUPFAM" id="SSF56219">
    <property type="entry name" value="DNase I-like"/>
    <property type="match status" value="1"/>
</dbReference>
<feature type="compositionally biased region" description="Polar residues" evidence="1">
    <location>
        <begin position="86"/>
        <end position="100"/>
    </location>
</feature>
<dbReference type="Pfam" id="PF03372">
    <property type="entry name" value="Exo_endo_phos"/>
    <property type="match status" value="1"/>
</dbReference>
<feature type="domain" description="Endonuclease/exonuclease/phosphatase" evidence="3">
    <location>
        <begin position="139"/>
        <end position="389"/>
    </location>
</feature>
<dbReference type="EMBL" id="JBGBPQ010000002">
    <property type="protein sequence ID" value="KAL1528226.1"/>
    <property type="molecule type" value="Genomic_DNA"/>
</dbReference>
<reference evidence="4 5" key="1">
    <citation type="journal article" date="2024" name="Science">
        <title>Giant polyketide synthase enzymes in the biosynthesis of giant marine polyether toxins.</title>
        <authorList>
            <person name="Fallon T.R."/>
            <person name="Shende V.V."/>
            <person name="Wierzbicki I.H."/>
            <person name="Pendleton A.L."/>
            <person name="Watervoot N.F."/>
            <person name="Auber R.P."/>
            <person name="Gonzalez D.J."/>
            <person name="Wisecaver J.H."/>
            <person name="Moore B.S."/>
        </authorList>
    </citation>
    <scope>NUCLEOTIDE SEQUENCE [LARGE SCALE GENOMIC DNA]</scope>
    <source>
        <strain evidence="4 5">12B1</strain>
    </source>
</reference>
<organism evidence="4 5">
    <name type="scientific">Prymnesium parvum</name>
    <name type="common">Toxic golden alga</name>
    <dbReference type="NCBI Taxonomy" id="97485"/>
    <lineage>
        <taxon>Eukaryota</taxon>
        <taxon>Haptista</taxon>
        <taxon>Haptophyta</taxon>
        <taxon>Prymnesiophyceae</taxon>
        <taxon>Prymnesiales</taxon>
        <taxon>Prymnesiaceae</taxon>
        <taxon>Prymnesium</taxon>
    </lineage>
</organism>
<feature type="compositionally biased region" description="Pro residues" evidence="1">
    <location>
        <begin position="52"/>
        <end position="70"/>
    </location>
</feature>
<comment type="caution">
    <text evidence="4">The sequence shown here is derived from an EMBL/GenBank/DDBJ whole genome shotgun (WGS) entry which is preliminary data.</text>
</comment>
<evidence type="ECO:0000256" key="2">
    <source>
        <dbReference type="SAM" id="SignalP"/>
    </source>
</evidence>
<dbReference type="AlphaFoldDB" id="A0AB34K5I5"/>
<keyword evidence="5" id="KW-1185">Reference proteome</keyword>
<evidence type="ECO:0000256" key="1">
    <source>
        <dbReference type="SAM" id="MobiDB-lite"/>
    </source>
</evidence>
<accession>A0AB34K5I5</accession>
<feature type="compositionally biased region" description="Polar residues" evidence="1">
    <location>
        <begin position="112"/>
        <end position="128"/>
    </location>
</feature>
<proteinExistence type="predicted"/>